<organism evidence="10 11">
    <name type="scientific">Cervus elaphus hippelaphus</name>
    <name type="common">European red deer</name>
    <dbReference type="NCBI Taxonomy" id="46360"/>
    <lineage>
        <taxon>Eukaryota</taxon>
        <taxon>Metazoa</taxon>
        <taxon>Chordata</taxon>
        <taxon>Craniata</taxon>
        <taxon>Vertebrata</taxon>
        <taxon>Euteleostomi</taxon>
        <taxon>Mammalia</taxon>
        <taxon>Eutheria</taxon>
        <taxon>Laurasiatheria</taxon>
        <taxon>Artiodactyla</taxon>
        <taxon>Ruminantia</taxon>
        <taxon>Pecora</taxon>
        <taxon>Cervidae</taxon>
        <taxon>Cervinae</taxon>
        <taxon>Cervus</taxon>
    </lineage>
</organism>
<dbReference type="InterPro" id="IPR022383">
    <property type="entry name" value="Lactate/malate_DH_C"/>
</dbReference>
<dbReference type="GO" id="GO:0005737">
    <property type="term" value="C:cytoplasm"/>
    <property type="evidence" value="ECO:0007669"/>
    <property type="project" value="UniProtKB-SubCell"/>
</dbReference>
<evidence type="ECO:0000256" key="2">
    <source>
        <dbReference type="ARBA" id="ARBA00004843"/>
    </source>
</evidence>
<dbReference type="EMBL" id="MKHE01000002">
    <property type="protein sequence ID" value="OWK17345.1"/>
    <property type="molecule type" value="Genomic_DNA"/>
</dbReference>
<dbReference type="Gene3D" id="3.90.110.10">
    <property type="entry name" value="Lactate dehydrogenase/glycoside hydrolase, family 4, C-terminal"/>
    <property type="match status" value="1"/>
</dbReference>
<name>A0A212DGH7_CEREH</name>
<keyword evidence="7" id="KW-0520">NAD</keyword>
<evidence type="ECO:0000256" key="6">
    <source>
        <dbReference type="ARBA" id="ARBA00023002"/>
    </source>
</evidence>
<dbReference type="PANTHER" id="PTHR43128">
    <property type="entry name" value="L-2-HYDROXYCARBOXYLATE DEHYDROGENASE (NAD(P)(+))"/>
    <property type="match status" value="1"/>
</dbReference>
<dbReference type="InterPro" id="IPR036291">
    <property type="entry name" value="NAD(P)-bd_dom_sf"/>
</dbReference>
<protein>
    <recommendedName>
        <fullName evidence="4">L-lactate dehydrogenase</fullName>
        <ecNumber evidence="4">1.1.1.27</ecNumber>
    </recommendedName>
</protein>
<feature type="domain" description="Lactate/malate dehydrogenase C-terminal" evidence="9">
    <location>
        <begin position="112"/>
        <end position="146"/>
    </location>
</feature>
<dbReference type="PROSITE" id="PS00064">
    <property type="entry name" value="L_LDH"/>
    <property type="match status" value="1"/>
</dbReference>
<dbReference type="Pfam" id="PF02866">
    <property type="entry name" value="Ldh_1_C"/>
    <property type="match status" value="1"/>
</dbReference>
<dbReference type="InterPro" id="IPR018177">
    <property type="entry name" value="L-lactate_DH_AS"/>
</dbReference>
<reference evidence="10 11" key="1">
    <citation type="journal article" date="2018" name="Mol. Genet. Genomics">
        <title>The red deer Cervus elaphus genome CerEla1.0: sequencing, annotating, genes, and chromosomes.</title>
        <authorList>
            <person name="Bana N.A."/>
            <person name="Nyiri A."/>
            <person name="Nagy J."/>
            <person name="Frank K."/>
            <person name="Nagy T."/>
            <person name="Steger V."/>
            <person name="Schiller M."/>
            <person name="Lakatos P."/>
            <person name="Sugar L."/>
            <person name="Horn P."/>
            <person name="Barta E."/>
            <person name="Orosz L."/>
        </authorList>
    </citation>
    <scope>NUCLEOTIDE SEQUENCE [LARGE SCALE GENOMIC DNA]</scope>
    <source>
        <strain evidence="10">Hungarian</strain>
    </source>
</reference>
<dbReference type="GO" id="GO:0004459">
    <property type="term" value="F:L-lactate dehydrogenase (NAD+) activity"/>
    <property type="evidence" value="ECO:0007669"/>
    <property type="project" value="UniProtKB-EC"/>
</dbReference>
<dbReference type="UniPathway" id="UPA00554">
    <property type="reaction ID" value="UER00611"/>
</dbReference>
<dbReference type="Proteomes" id="UP000242450">
    <property type="component" value="Chromosome 2"/>
</dbReference>
<dbReference type="GO" id="GO:0006089">
    <property type="term" value="P:lactate metabolic process"/>
    <property type="evidence" value="ECO:0007669"/>
    <property type="project" value="TreeGrafter"/>
</dbReference>
<evidence type="ECO:0000256" key="4">
    <source>
        <dbReference type="ARBA" id="ARBA00012967"/>
    </source>
</evidence>
<dbReference type="PANTHER" id="PTHR43128:SF5">
    <property type="entry name" value="L-LACTATE DEHYDROGENASE C CHAIN"/>
    <property type="match status" value="1"/>
</dbReference>
<gene>
    <name evidence="10" type="ORF">Celaphus_00013540</name>
</gene>
<dbReference type="EC" id="1.1.1.27" evidence="4"/>
<dbReference type="InterPro" id="IPR015955">
    <property type="entry name" value="Lactate_DH/Glyco_Ohase_4_C"/>
</dbReference>
<evidence type="ECO:0000313" key="10">
    <source>
        <dbReference type="EMBL" id="OWK17345.1"/>
    </source>
</evidence>
<keyword evidence="5" id="KW-0963">Cytoplasm</keyword>
<sequence>MLVLAGPLVNSRCSPESSFPRRLRACPLAHQVLKMSSVKEQLIENLTEEDKVSQSKITIVGTGAVGMACAICILLKVSDKLILWLKIMDILTYVVWKLSGLPATRVIGSGCNLDSARFRYLIGQKLGVHPSSCHGWIIGEHGDSSVFCVIGFSYLTQNSA</sequence>
<comment type="caution">
    <text evidence="10">The sequence shown here is derived from an EMBL/GenBank/DDBJ whole genome shotgun (WGS) entry which is preliminary data.</text>
</comment>
<dbReference type="Gene3D" id="3.40.50.720">
    <property type="entry name" value="NAD(P)-binding Rossmann-like Domain"/>
    <property type="match status" value="2"/>
</dbReference>
<evidence type="ECO:0000259" key="9">
    <source>
        <dbReference type="Pfam" id="PF02866"/>
    </source>
</evidence>
<comment type="catalytic activity">
    <reaction evidence="8">
        <text>(S)-lactate + NAD(+) = pyruvate + NADH + H(+)</text>
        <dbReference type="Rhea" id="RHEA:23444"/>
        <dbReference type="ChEBI" id="CHEBI:15361"/>
        <dbReference type="ChEBI" id="CHEBI:15378"/>
        <dbReference type="ChEBI" id="CHEBI:16651"/>
        <dbReference type="ChEBI" id="CHEBI:57540"/>
        <dbReference type="ChEBI" id="CHEBI:57945"/>
        <dbReference type="EC" id="1.1.1.27"/>
    </reaction>
</comment>
<dbReference type="AlphaFoldDB" id="A0A212DGH7"/>
<evidence type="ECO:0000256" key="8">
    <source>
        <dbReference type="ARBA" id="ARBA00049258"/>
    </source>
</evidence>
<comment type="subcellular location">
    <subcellularLocation>
        <location evidence="1">Cytoplasm</location>
    </subcellularLocation>
</comment>
<accession>A0A212DGH7</accession>
<dbReference type="SUPFAM" id="SSF51735">
    <property type="entry name" value="NAD(P)-binding Rossmann-fold domains"/>
    <property type="match status" value="2"/>
</dbReference>
<comment type="similarity">
    <text evidence="3">Belongs to the LDH/MDH superfamily. LDH family.</text>
</comment>
<evidence type="ECO:0000313" key="11">
    <source>
        <dbReference type="Proteomes" id="UP000242450"/>
    </source>
</evidence>
<evidence type="ECO:0000256" key="7">
    <source>
        <dbReference type="ARBA" id="ARBA00023027"/>
    </source>
</evidence>
<dbReference type="OrthoDB" id="5405561at2759"/>
<keyword evidence="6" id="KW-0560">Oxidoreductase</keyword>
<evidence type="ECO:0000256" key="5">
    <source>
        <dbReference type="ARBA" id="ARBA00022490"/>
    </source>
</evidence>
<evidence type="ECO:0000256" key="3">
    <source>
        <dbReference type="ARBA" id="ARBA00006054"/>
    </source>
</evidence>
<keyword evidence="11" id="KW-1185">Reference proteome</keyword>
<dbReference type="SUPFAM" id="SSF56327">
    <property type="entry name" value="LDH C-terminal domain-like"/>
    <property type="match status" value="1"/>
</dbReference>
<evidence type="ECO:0000256" key="1">
    <source>
        <dbReference type="ARBA" id="ARBA00004496"/>
    </source>
</evidence>
<comment type="pathway">
    <text evidence="2">Fermentation; pyruvate fermentation to lactate; (S)-lactate from pyruvate: step 1/1.</text>
</comment>
<proteinExistence type="inferred from homology"/>